<reference evidence="2 3" key="1">
    <citation type="submission" date="2019-02" db="EMBL/GenBank/DDBJ databases">
        <title>Deep-cultivation of Planctomycetes and their phenomic and genomic characterization uncovers novel biology.</title>
        <authorList>
            <person name="Wiegand S."/>
            <person name="Jogler M."/>
            <person name="Boedeker C."/>
            <person name="Pinto D."/>
            <person name="Vollmers J."/>
            <person name="Rivas-Marin E."/>
            <person name="Kohn T."/>
            <person name="Peeters S.H."/>
            <person name="Heuer A."/>
            <person name="Rast P."/>
            <person name="Oberbeckmann S."/>
            <person name="Bunk B."/>
            <person name="Jeske O."/>
            <person name="Meyerdierks A."/>
            <person name="Storesund J.E."/>
            <person name="Kallscheuer N."/>
            <person name="Luecker S."/>
            <person name="Lage O.M."/>
            <person name="Pohl T."/>
            <person name="Merkel B.J."/>
            <person name="Hornburger P."/>
            <person name="Mueller R.-W."/>
            <person name="Bruemmer F."/>
            <person name="Labrenz M."/>
            <person name="Spormann A.M."/>
            <person name="Op den Camp H."/>
            <person name="Overmann J."/>
            <person name="Amann R."/>
            <person name="Jetten M.S.M."/>
            <person name="Mascher T."/>
            <person name="Medema M.H."/>
            <person name="Devos D.P."/>
            <person name="Kaster A.-K."/>
            <person name="Ovreas L."/>
            <person name="Rohde M."/>
            <person name="Galperin M.Y."/>
            <person name="Jogler C."/>
        </authorList>
    </citation>
    <scope>NUCLEOTIDE SEQUENCE [LARGE SCALE GENOMIC DNA]</scope>
    <source>
        <strain evidence="2 3">Pan181</strain>
    </source>
</reference>
<evidence type="ECO:0000313" key="3">
    <source>
        <dbReference type="Proteomes" id="UP000315750"/>
    </source>
</evidence>
<dbReference type="KEGG" id="amuc:Pan181_46370"/>
<organism evidence="2 3">
    <name type="scientific">Aeoliella mucimassa</name>
    <dbReference type="NCBI Taxonomy" id="2527972"/>
    <lineage>
        <taxon>Bacteria</taxon>
        <taxon>Pseudomonadati</taxon>
        <taxon>Planctomycetota</taxon>
        <taxon>Planctomycetia</taxon>
        <taxon>Pirellulales</taxon>
        <taxon>Lacipirellulaceae</taxon>
        <taxon>Aeoliella</taxon>
    </lineage>
</organism>
<protein>
    <recommendedName>
        <fullName evidence="4">Trypsin</fullName>
    </recommendedName>
</protein>
<dbReference type="Proteomes" id="UP000315750">
    <property type="component" value="Chromosome"/>
</dbReference>
<proteinExistence type="predicted"/>
<dbReference type="SUPFAM" id="SSF50494">
    <property type="entry name" value="Trypsin-like serine proteases"/>
    <property type="match status" value="1"/>
</dbReference>
<keyword evidence="3" id="KW-1185">Reference proteome</keyword>
<sequence>MIRLLNGVRGAWGSWLVVFCAVGYGGPLWAENFATQMYAATFKLYHPDSTSTCFLVQGSDGSAGYYLVTTAHTLERTSGPTATLVLRKELESGDWERLDFTVKIREGDTPLWTRHAEQDVAVLRLPDEVPVPIAPLPMSCLASSEQLAASGVDVCSPLYVLTYPGRFEANKAGFSVARKGMFASSPRLPTDLHPTFLADFITFAGDSGGPVFIATNEQQTPLVVGMVLTRNFYDVRTTNEYGEQLVHHPMHLGGVLHACYVRETIQQLETPAKESEPLTEEKAGEQGESE</sequence>
<evidence type="ECO:0008006" key="4">
    <source>
        <dbReference type="Google" id="ProtNLM"/>
    </source>
</evidence>
<evidence type="ECO:0000313" key="2">
    <source>
        <dbReference type="EMBL" id="QDU58402.1"/>
    </source>
</evidence>
<dbReference type="Pfam" id="PF13365">
    <property type="entry name" value="Trypsin_2"/>
    <property type="match status" value="1"/>
</dbReference>
<dbReference type="EMBL" id="CP036278">
    <property type="protein sequence ID" value="QDU58402.1"/>
    <property type="molecule type" value="Genomic_DNA"/>
</dbReference>
<name>A0A518AUM0_9BACT</name>
<dbReference type="OrthoDB" id="212300at2"/>
<evidence type="ECO:0000256" key="1">
    <source>
        <dbReference type="SAM" id="MobiDB-lite"/>
    </source>
</evidence>
<feature type="compositionally biased region" description="Basic and acidic residues" evidence="1">
    <location>
        <begin position="271"/>
        <end position="290"/>
    </location>
</feature>
<dbReference type="InterPro" id="IPR009003">
    <property type="entry name" value="Peptidase_S1_PA"/>
</dbReference>
<dbReference type="RefSeq" id="WP_145250325.1">
    <property type="nucleotide sequence ID" value="NZ_CP036278.1"/>
</dbReference>
<gene>
    <name evidence="2" type="ORF">Pan181_46370</name>
</gene>
<accession>A0A518AUM0</accession>
<dbReference type="AlphaFoldDB" id="A0A518AUM0"/>
<feature type="region of interest" description="Disordered" evidence="1">
    <location>
        <begin position="268"/>
        <end position="290"/>
    </location>
</feature>